<protein>
    <recommendedName>
        <fullName evidence="4">TIGR03016 family PEP-CTERM system-associated outer membrane protein</fullName>
    </recommendedName>
</protein>
<proteinExistence type="predicted"/>
<dbReference type="RefSeq" id="WP_142941557.1">
    <property type="nucleotide sequence ID" value="NZ_VIKR01000002.1"/>
</dbReference>
<gene>
    <name evidence="2" type="ORF">FLL45_08245</name>
</gene>
<evidence type="ECO:0000313" key="2">
    <source>
        <dbReference type="EMBL" id="TQV74939.1"/>
    </source>
</evidence>
<feature type="signal peptide" evidence="1">
    <location>
        <begin position="1"/>
        <end position="26"/>
    </location>
</feature>
<evidence type="ECO:0000256" key="1">
    <source>
        <dbReference type="SAM" id="SignalP"/>
    </source>
</evidence>
<sequence length="714" mass="79378">MNKTFNKLPFCCALVSILGIASQAIKANSTYQLNRIVDDLGNEIPEWIEHNRAFTIMLDVQDDLENTQQENFKITPQFEVMLGDHDVSSMFIYKNGQLQYLGRTPLPHGEHLLQISFKSTDSIIFVGEASLNILSPSGFKQASWTPRLELNVNSQLDESELGDSPPSEDPRFTQANANFGITSHHENDQLAVSSSFNFFATTEQEEAVQFASKANNADKIDLTDYQVDVSLGNHQLSLGHTSYGSNPLLIDSLSRRGVSWSYENESSLSFSGAMLSGVDLTGIDNFTGLSDYQKEYVNALGFGVNALTDARISLRVEGFIMEAVKSSASDFGLGEISSAEENRGVGFKVITNDAQGKLSAELTIALSQYTNPDDDSLDFGDDLVELETEEAIAHNFIFSYQLFDDWQLPWGSIAGLTLSGSHYKAEPFYQTLTAYIQANVETKQLGGQYQLGDVSGAFSSQSSQDNLDNIVTILTTRTESDVFNASFPLMQILQGDDEEANSPWLPNIDYAFQSVHQFAINAPDEALSGFNDNSHLPDQFTKSHSLSTSWQIEQHSLALQSNYSDQDNRQIGRDTADFSNLQHALTFNYTQSEATQWSFSIGRNRQLDKELNKIQYSNSFNLSYNWQSQSGLSINANYGVSKDEDSLEESENTSTTADFGVVKRLARGEWWLPAEGSLSFRVTYNDSESIDRVFDQMSRFGNTVALLGFNLSFQ</sequence>
<keyword evidence="1" id="KW-0732">Signal</keyword>
<reference evidence="2 3" key="1">
    <citation type="submission" date="2019-06" db="EMBL/GenBank/DDBJ databases">
        <title>Draft genome of Aliikangiella marina GYP-15.</title>
        <authorList>
            <person name="Wang G."/>
        </authorList>
    </citation>
    <scope>NUCLEOTIDE SEQUENCE [LARGE SCALE GENOMIC DNA]</scope>
    <source>
        <strain evidence="2 3">GYP-15</strain>
    </source>
</reference>
<feature type="chain" id="PRO_5021806443" description="TIGR03016 family PEP-CTERM system-associated outer membrane protein" evidence="1">
    <location>
        <begin position="27"/>
        <end position="714"/>
    </location>
</feature>
<dbReference type="EMBL" id="VIKR01000002">
    <property type="protein sequence ID" value="TQV74939.1"/>
    <property type="molecule type" value="Genomic_DNA"/>
</dbReference>
<evidence type="ECO:0008006" key="4">
    <source>
        <dbReference type="Google" id="ProtNLM"/>
    </source>
</evidence>
<dbReference type="OrthoDB" id="568240at2"/>
<keyword evidence="3" id="KW-1185">Reference proteome</keyword>
<organism evidence="2 3">
    <name type="scientific">Aliikangiella marina</name>
    <dbReference type="NCBI Taxonomy" id="1712262"/>
    <lineage>
        <taxon>Bacteria</taxon>
        <taxon>Pseudomonadati</taxon>
        <taxon>Pseudomonadota</taxon>
        <taxon>Gammaproteobacteria</taxon>
        <taxon>Oceanospirillales</taxon>
        <taxon>Pleioneaceae</taxon>
        <taxon>Aliikangiella</taxon>
    </lineage>
</organism>
<dbReference type="AlphaFoldDB" id="A0A545TCK9"/>
<name>A0A545TCK9_9GAMM</name>
<comment type="caution">
    <text evidence="2">The sequence shown here is derived from an EMBL/GenBank/DDBJ whole genome shotgun (WGS) entry which is preliminary data.</text>
</comment>
<dbReference type="Proteomes" id="UP000317839">
    <property type="component" value="Unassembled WGS sequence"/>
</dbReference>
<accession>A0A545TCK9</accession>
<evidence type="ECO:0000313" key="3">
    <source>
        <dbReference type="Proteomes" id="UP000317839"/>
    </source>
</evidence>